<dbReference type="Proteomes" id="UP000835052">
    <property type="component" value="Unassembled WGS sequence"/>
</dbReference>
<name>A0A8S1HYP6_9PELO</name>
<dbReference type="AlphaFoldDB" id="A0A8S1HYP6"/>
<dbReference type="Gene3D" id="2.130.10.10">
    <property type="entry name" value="YVTN repeat-like/Quinoprotein amine dehydrogenase"/>
    <property type="match status" value="1"/>
</dbReference>
<sequence length="179" mass="19352">MFHSSHPQSLHTSVSRTINLLNTGSADNVMKKIALYPPPGDNSVPKPKDEDMEDEDEVTNCVECAAMAPSHPWFAVGRNDGSLCVYEVDSTTPRSIFHAPEGQAIVKVVWSMEGNAPYITCGSIDGTVRVFDARDSSLVKELGNGGDEVLDLLVLQSNPLRIMTAGSAGIVRIFDLDSF</sequence>
<dbReference type="PANTHER" id="PTHR19857:SF8">
    <property type="entry name" value="ANGIO-ASSOCIATED MIGRATORY CELL PROTEIN"/>
    <property type="match status" value="1"/>
</dbReference>
<organism evidence="3 4">
    <name type="scientific">Caenorhabditis auriculariae</name>
    <dbReference type="NCBI Taxonomy" id="2777116"/>
    <lineage>
        <taxon>Eukaryota</taxon>
        <taxon>Metazoa</taxon>
        <taxon>Ecdysozoa</taxon>
        <taxon>Nematoda</taxon>
        <taxon>Chromadorea</taxon>
        <taxon>Rhabditida</taxon>
        <taxon>Rhabditina</taxon>
        <taxon>Rhabditomorpha</taxon>
        <taxon>Rhabditoidea</taxon>
        <taxon>Rhabditidae</taxon>
        <taxon>Peloderinae</taxon>
        <taxon>Caenorhabditis</taxon>
    </lineage>
</organism>
<accession>A0A8S1HYP6</accession>
<dbReference type="PANTHER" id="PTHR19857">
    <property type="entry name" value="MITOCHONDRIAL DIVISION PROTEIN 1-RELATED"/>
    <property type="match status" value="1"/>
</dbReference>
<dbReference type="InterPro" id="IPR015943">
    <property type="entry name" value="WD40/YVTN_repeat-like_dom_sf"/>
</dbReference>
<evidence type="ECO:0000256" key="1">
    <source>
        <dbReference type="ARBA" id="ARBA00022574"/>
    </source>
</evidence>
<evidence type="ECO:0000256" key="2">
    <source>
        <dbReference type="ARBA" id="ARBA00022737"/>
    </source>
</evidence>
<reference evidence="3" key="1">
    <citation type="submission" date="2020-10" db="EMBL/GenBank/DDBJ databases">
        <authorList>
            <person name="Kikuchi T."/>
        </authorList>
    </citation>
    <scope>NUCLEOTIDE SEQUENCE</scope>
    <source>
        <strain evidence="3">NKZ352</strain>
    </source>
</reference>
<dbReference type="OrthoDB" id="10261640at2759"/>
<keyword evidence="2" id="KW-0677">Repeat</keyword>
<dbReference type="InterPro" id="IPR051179">
    <property type="entry name" value="WD_repeat_multifunction"/>
</dbReference>
<keyword evidence="1" id="KW-0853">WD repeat</keyword>
<comment type="caution">
    <text evidence="3">The sequence shown here is derived from an EMBL/GenBank/DDBJ whole genome shotgun (WGS) entry which is preliminary data.</text>
</comment>
<evidence type="ECO:0000313" key="4">
    <source>
        <dbReference type="Proteomes" id="UP000835052"/>
    </source>
</evidence>
<protein>
    <submittedName>
        <fullName evidence="3">Uncharacterized protein</fullName>
    </submittedName>
</protein>
<evidence type="ECO:0000313" key="3">
    <source>
        <dbReference type="EMBL" id="CAD6199911.1"/>
    </source>
</evidence>
<gene>
    <name evidence="3" type="ORF">CAUJ_LOCUS15810</name>
</gene>
<dbReference type="InterPro" id="IPR001680">
    <property type="entry name" value="WD40_rpt"/>
</dbReference>
<proteinExistence type="predicted"/>
<keyword evidence="4" id="KW-1185">Reference proteome</keyword>
<dbReference type="Pfam" id="PF00400">
    <property type="entry name" value="WD40"/>
    <property type="match status" value="2"/>
</dbReference>
<dbReference type="InterPro" id="IPR036322">
    <property type="entry name" value="WD40_repeat_dom_sf"/>
</dbReference>
<dbReference type="EMBL" id="CAJGYM010000215">
    <property type="protein sequence ID" value="CAD6199911.1"/>
    <property type="molecule type" value="Genomic_DNA"/>
</dbReference>
<dbReference type="SUPFAM" id="SSF50978">
    <property type="entry name" value="WD40 repeat-like"/>
    <property type="match status" value="1"/>
</dbReference>
<dbReference type="SMART" id="SM00320">
    <property type="entry name" value="WD40"/>
    <property type="match status" value="3"/>
</dbReference>